<evidence type="ECO:0000313" key="3">
    <source>
        <dbReference type="EMBL" id="OGY73590.1"/>
    </source>
</evidence>
<dbReference type="PANTHER" id="PTHR42730">
    <property type="entry name" value="2-OXOGLUTARATE SYNTHASE SUBUNIT KORC"/>
    <property type="match status" value="1"/>
</dbReference>
<organism evidence="3 4">
    <name type="scientific">Candidatus Jacksonbacteria bacterium RIFCSPLOWO2_02_FULL_44_20</name>
    <dbReference type="NCBI Taxonomy" id="1798460"/>
    <lineage>
        <taxon>Bacteria</taxon>
        <taxon>Candidatus Jacksoniibacteriota</taxon>
    </lineage>
</organism>
<accession>A0A1G2AC14</accession>
<keyword evidence="1" id="KW-0560">Oxidoreductase</keyword>
<evidence type="ECO:0000259" key="2">
    <source>
        <dbReference type="Pfam" id="PF01558"/>
    </source>
</evidence>
<comment type="caution">
    <text evidence="3">The sequence shown here is derived from an EMBL/GenBank/DDBJ whole genome shotgun (WGS) entry which is preliminary data.</text>
</comment>
<dbReference type="InterPro" id="IPR002869">
    <property type="entry name" value="Pyrv_flavodox_OxRed_cen"/>
</dbReference>
<dbReference type="SUPFAM" id="SSF53323">
    <property type="entry name" value="Pyruvate-ferredoxin oxidoreductase, PFOR, domain III"/>
    <property type="match status" value="1"/>
</dbReference>
<evidence type="ECO:0000313" key="4">
    <source>
        <dbReference type="Proteomes" id="UP000178315"/>
    </source>
</evidence>
<feature type="domain" description="Pyruvate/ketoisovalerate oxidoreductase catalytic" evidence="2">
    <location>
        <begin position="37"/>
        <end position="228"/>
    </location>
</feature>
<dbReference type="EMBL" id="MHJU01000010">
    <property type="protein sequence ID" value="OGY73590.1"/>
    <property type="molecule type" value="Genomic_DNA"/>
</dbReference>
<dbReference type="Gene3D" id="3.40.920.10">
    <property type="entry name" value="Pyruvate-ferredoxin oxidoreductase, PFOR, domain III"/>
    <property type="match status" value="1"/>
</dbReference>
<dbReference type="InterPro" id="IPR019752">
    <property type="entry name" value="Pyrv/ketoisovalerate_OxRed_cat"/>
</dbReference>
<dbReference type="GO" id="GO:0016903">
    <property type="term" value="F:oxidoreductase activity, acting on the aldehyde or oxo group of donors"/>
    <property type="evidence" value="ECO:0007669"/>
    <property type="project" value="InterPro"/>
</dbReference>
<dbReference type="Proteomes" id="UP000178315">
    <property type="component" value="Unassembled WGS sequence"/>
</dbReference>
<dbReference type="PANTHER" id="PTHR42730:SF1">
    <property type="entry name" value="2-OXOGLUTARATE SYNTHASE SUBUNIT KORC"/>
    <property type="match status" value="1"/>
</dbReference>
<sequence length="237" mass="26296">MRFKIKRFKVKNSKLPVKTQILYNWKIGGEAGYGIMNTAGPIFAKTLLRAGFFVCVYREYPSLIRGGHNTMQVAVDNRQVDAVYCLLDQLVALNTNTIIFNQNELKKDGVIIYDSVTVKFTENGMLDTKRIPPLTGIHSIARARKETRLRDDILAIPIAFEKIAEDIGGSKVMRNTVAVGSALAVVEKRMEECPPLLEIGKGVLEDTLGRKGEAVLKSNQKVLEAGYDEALHALSSK</sequence>
<evidence type="ECO:0000256" key="1">
    <source>
        <dbReference type="ARBA" id="ARBA00023002"/>
    </source>
</evidence>
<proteinExistence type="predicted"/>
<dbReference type="InterPro" id="IPR052554">
    <property type="entry name" value="2-oxoglutarate_synth_KorC"/>
</dbReference>
<gene>
    <name evidence="3" type="ORF">A3H61_01315</name>
</gene>
<dbReference type="AlphaFoldDB" id="A0A1G2AC14"/>
<dbReference type="Pfam" id="PF01558">
    <property type="entry name" value="POR"/>
    <property type="match status" value="1"/>
</dbReference>
<name>A0A1G2AC14_9BACT</name>
<protein>
    <recommendedName>
        <fullName evidence="2">Pyruvate/ketoisovalerate oxidoreductase catalytic domain-containing protein</fullName>
    </recommendedName>
</protein>
<reference evidence="3 4" key="1">
    <citation type="journal article" date="2016" name="Nat. Commun.">
        <title>Thousands of microbial genomes shed light on interconnected biogeochemical processes in an aquifer system.</title>
        <authorList>
            <person name="Anantharaman K."/>
            <person name="Brown C.T."/>
            <person name="Hug L.A."/>
            <person name="Sharon I."/>
            <person name="Castelle C.J."/>
            <person name="Probst A.J."/>
            <person name="Thomas B.C."/>
            <person name="Singh A."/>
            <person name="Wilkins M.J."/>
            <person name="Karaoz U."/>
            <person name="Brodie E.L."/>
            <person name="Williams K.H."/>
            <person name="Hubbard S.S."/>
            <person name="Banfield J.F."/>
        </authorList>
    </citation>
    <scope>NUCLEOTIDE SEQUENCE [LARGE SCALE GENOMIC DNA]</scope>
</reference>